<comment type="similarity">
    <text evidence="1">Belongs to the RRM CPEB family.</text>
</comment>
<dbReference type="Proteomes" id="UP000285301">
    <property type="component" value="Unassembled WGS sequence"/>
</dbReference>
<dbReference type="InterPro" id="IPR000198">
    <property type="entry name" value="RhoGAP_dom"/>
</dbReference>
<dbReference type="SUPFAM" id="SSF50156">
    <property type="entry name" value="PDZ domain-like"/>
    <property type="match status" value="1"/>
</dbReference>
<evidence type="ECO:0000313" key="13">
    <source>
        <dbReference type="Proteomes" id="UP000285301"/>
    </source>
</evidence>
<dbReference type="InterPro" id="IPR034977">
    <property type="entry name" value="CPEB1_RRM1"/>
</dbReference>
<accession>A0A443RMC0</accession>
<feature type="compositionally biased region" description="Polar residues" evidence="7">
    <location>
        <begin position="1695"/>
        <end position="1739"/>
    </location>
</feature>
<dbReference type="PANTHER" id="PTHR46150:SF3">
    <property type="entry name" value="RHO GTPASE-ACTIVATING PROTEIN 100F"/>
    <property type="match status" value="1"/>
</dbReference>
<feature type="compositionally biased region" description="Low complexity" evidence="7">
    <location>
        <begin position="1180"/>
        <end position="1205"/>
    </location>
</feature>
<feature type="domain" description="PDZ" evidence="10">
    <location>
        <begin position="133"/>
        <end position="203"/>
    </location>
</feature>
<dbReference type="PANTHER" id="PTHR46150">
    <property type="entry name" value="RHO GTPASE-ACTIVATING PROTEIN 100F"/>
    <property type="match status" value="1"/>
</dbReference>
<dbReference type="CDD" id="cd12723">
    <property type="entry name" value="RRM1_CPEB1"/>
    <property type="match status" value="1"/>
</dbReference>
<feature type="compositionally biased region" description="Polar residues" evidence="7">
    <location>
        <begin position="1757"/>
        <end position="1805"/>
    </location>
</feature>
<feature type="compositionally biased region" description="Low complexity" evidence="7">
    <location>
        <begin position="1156"/>
        <end position="1171"/>
    </location>
</feature>
<dbReference type="InterPro" id="IPR000504">
    <property type="entry name" value="RRM_dom"/>
</dbReference>
<keyword evidence="13" id="KW-1185">Reference proteome</keyword>
<dbReference type="PROSITE" id="PS50102">
    <property type="entry name" value="RRM"/>
    <property type="match status" value="1"/>
</dbReference>
<evidence type="ECO:0000256" key="6">
    <source>
        <dbReference type="PROSITE-ProRule" id="PRU00176"/>
    </source>
</evidence>
<dbReference type="Pfam" id="PF00595">
    <property type="entry name" value="PDZ"/>
    <property type="match status" value="1"/>
</dbReference>
<dbReference type="InterPro" id="IPR008936">
    <property type="entry name" value="Rho_GTPase_activation_prot"/>
</dbReference>
<feature type="region of interest" description="Disordered" evidence="7">
    <location>
        <begin position="1695"/>
        <end position="1927"/>
    </location>
</feature>
<name>A0A443RMC0_9ACAR</name>
<dbReference type="FunFam" id="3.30.70.330:FF:000054">
    <property type="entry name" value="Cytoplasmic polyadenylation element-binding protein 1"/>
    <property type="match status" value="1"/>
</dbReference>
<dbReference type="CDD" id="cd06718">
    <property type="entry name" value="PDZ_Par6-like"/>
    <property type="match status" value="1"/>
</dbReference>
<evidence type="ECO:0000256" key="1">
    <source>
        <dbReference type="ARBA" id="ARBA00010347"/>
    </source>
</evidence>
<dbReference type="GO" id="GO:0007165">
    <property type="term" value="P:signal transduction"/>
    <property type="evidence" value="ECO:0007669"/>
    <property type="project" value="InterPro"/>
</dbReference>
<dbReference type="PROSITE" id="PS50238">
    <property type="entry name" value="RHOGAP"/>
    <property type="match status" value="2"/>
</dbReference>
<feature type="domain" description="Rho-GAP" evidence="11">
    <location>
        <begin position="921"/>
        <end position="1126"/>
    </location>
</feature>
<feature type="region of interest" description="Disordered" evidence="7">
    <location>
        <begin position="445"/>
        <end position="612"/>
    </location>
</feature>
<dbReference type="Pfam" id="PF25336">
    <property type="entry name" value="C2_SYDE"/>
    <property type="match status" value="1"/>
</dbReference>
<feature type="compositionally biased region" description="Low complexity" evidence="7">
    <location>
        <begin position="601"/>
        <end position="611"/>
    </location>
</feature>
<dbReference type="InterPro" id="IPR012677">
    <property type="entry name" value="Nucleotide-bd_a/b_plait_sf"/>
</dbReference>
<keyword evidence="4" id="KW-0810">Translation regulation</keyword>
<evidence type="ECO:0000313" key="12">
    <source>
        <dbReference type="EMBL" id="RWS16420.1"/>
    </source>
</evidence>
<dbReference type="SMART" id="SM00228">
    <property type="entry name" value="PDZ"/>
    <property type="match status" value="1"/>
</dbReference>
<dbReference type="InterPro" id="IPR000008">
    <property type="entry name" value="C2_dom"/>
</dbReference>
<feature type="region of interest" description="Disordered" evidence="7">
    <location>
        <begin position="1099"/>
        <end position="1118"/>
    </location>
</feature>
<feature type="compositionally biased region" description="Basic and acidic residues" evidence="7">
    <location>
        <begin position="543"/>
        <end position="553"/>
    </location>
</feature>
<evidence type="ECO:0000259" key="9">
    <source>
        <dbReference type="PROSITE" id="PS50102"/>
    </source>
</evidence>
<dbReference type="GO" id="GO:0016477">
    <property type="term" value="P:cell migration"/>
    <property type="evidence" value="ECO:0007669"/>
    <property type="project" value="TreeGrafter"/>
</dbReference>
<feature type="compositionally biased region" description="Low complexity" evidence="7">
    <location>
        <begin position="1893"/>
        <end position="1903"/>
    </location>
</feature>
<feature type="domain" description="RRM" evidence="9">
    <location>
        <begin position="1331"/>
        <end position="1423"/>
    </location>
</feature>
<evidence type="ECO:0000256" key="5">
    <source>
        <dbReference type="ARBA" id="ARBA00022884"/>
    </source>
</evidence>
<dbReference type="GO" id="GO:0006417">
    <property type="term" value="P:regulation of translation"/>
    <property type="evidence" value="ECO:0007669"/>
    <property type="project" value="UniProtKB-KW"/>
</dbReference>
<organism evidence="12 13">
    <name type="scientific">Dinothrombium tinctorium</name>
    <dbReference type="NCBI Taxonomy" id="1965070"/>
    <lineage>
        <taxon>Eukaryota</taxon>
        <taxon>Metazoa</taxon>
        <taxon>Ecdysozoa</taxon>
        <taxon>Arthropoda</taxon>
        <taxon>Chelicerata</taxon>
        <taxon>Arachnida</taxon>
        <taxon>Acari</taxon>
        <taxon>Acariformes</taxon>
        <taxon>Trombidiformes</taxon>
        <taxon>Prostigmata</taxon>
        <taxon>Anystina</taxon>
        <taxon>Parasitengona</taxon>
        <taxon>Trombidioidea</taxon>
        <taxon>Trombidiidae</taxon>
        <taxon>Dinothrombium</taxon>
    </lineage>
</organism>
<feature type="compositionally biased region" description="Polar residues" evidence="7">
    <location>
        <begin position="493"/>
        <end position="515"/>
    </location>
</feature>
<evidence type="ECO:0000256" key="3">
    <source>
        <dbReference type="ARBA" id="ARBA00022737"/>
    </source>
</evidence>
<dbReference type="InterPro" id="IPR052118">
    <property type="entry name" value="Rho-GAP_regulator"/>
</dbReference>
<dbReference type="SUPFAM" id="SSF54928">
    <property type="entry name" value="RNA-binding domain, RBD"/>
    <property type="match status" value="1"/>
</dbReference>
<dbReference type="SMART" id="SM00239">
    <property type="entry name" value="C2"/>
    <property type="match status" value="1"/>
</dbReference>
<dbReference type="STRING" id="1965070.A0A443RMC0"/>
<dbReference type="GO" id="GO:0030030">
    <property type="term" value="P:cell projection organization"/>
    <property type="evidence" value="ECO:0007669"/>
    <property type="project" value="TreeGrafter"/>
</dbReference>
<keyword evidence="5 6" id="KW-0694">RNA-binding</keyword>
<gene>
    <name evidence="12" type="ORF">B4U79_07201</name>
</gene>
<feature type="region of interest" description="Disordered" evidence="7">
    <location>
        <begin position="1154"/>
        <end position="1205"/>
    </location>
</feature>
<dbReference type="FunFam" id="3.30.70.330:FF:000086">
    <property type="entry name" value="Putative Cytoplasmic polyadenylation element-binding protein 1"/>
    <property type="match status" value="1"/>
</dbReference>
<evidence type="ECO:0000256" key="7">
    <source>
        <dbReference type="SAM" id="MobiDB-lite"/>
    </source>
</evidence>
<evidence type="ECO:0000256" key="2">
    <source>
        <dbReference type="ARBA" id="ARBA00022468"/>
    </source>
</evidence>
<dbReference type="Pfam" id="PF16368">
    <property type="entry name" value="CEBP1_N"/>
    <property type="match status" value="1"/>
</dbReference>
<reference evidence="12 13" key="1">
    <citation type="journal article" date="2018" name="Gigascience">
        <title>Genomes of trombidid mites reveal novel predicted allergens and laterally-transferred genes associated with secondary metabolism.</title>
        <authorList>
            <person name="Dong X."/>
            <person name="Chaisiri K."/>
            <person name="Xia D."/>
            <person name="Armstrong S.D."/>
            <person name="Fang Y."/>
            <person name="Donnelly M.J."/>
            <person name="Kadowaki T."/>
            <person name="McGarry J.W."/>
            <person name="Darby A.C."/>
            <person name="Makepeace B.L."/>
        </authorList>
    </citation>
    <scope>NUCLEOTIDE SEQUENCE [LARGE SCALE GENOMIC DNA]</scope>
    <source>
        <strain evidence="12">UoL-WK</strain>
    </source>
</reference>
<dbReference type="Pfam" id="PF00620">
    <property type="entry name" value="RhoGAP"/>
    <property type="match status" value="2"/>
</dbReference>
<dbReference type="SMART" id="SM00360">
    <property type="entry name" value="RRM"/>
    <property type="match status" value="2"/>
</dbReference>
<evidence type="ECO:0000259" key="8">
    <source>
        <dbReference type="PROSITE" id="PS50004"/>
    </source>
</evidence>
<dbReference type="Gene3D" id="3.30.70.330">
    <property type="match status" value="2"/>
</dbReference>
<dbReference type="EMBL" id="NCKU01000233">
    <property type="protein sequence ID" value="RWS16420.1"/>
    <property type="molecule type" value="Genomic_DNA"/>
</dbReference>
<dbReference type="InterPro" id="IPR032292">
    <property type="entry name" value="CEBP1_N"/>
</dbReference>
<dbReference type="PROSITE" id="PS50004">
    <property type="entry name" value="C2"/>
    <property type="match status" value="1"/>
</dbReference>
<dbReference type="GO" id="GO:0046578">
    <property type="term" value="P:regulation of Ras protein signal transduction"/>
    <property type="evidence" value="ECO:0007669"/>
    <property type="project" value="TreeGrafter"/>
</dbReference>
<evidence type="ECO:0000256" key="4">
    <source>
        <dbReference type="ARBA" id="ARBA00022845"/>
    </source>
</evidence>
<dbReference type="GO" id="GO:0003723">
    <property type="term" value="F:RNA binding"/>
    <property type="evidence" value="ECO:0007669"/>
    <property type="project" value="UniProtKB-UniRule"/>
</dbReference>
<sequence length="1927" mass="214884">MNQRIIGEGTSLGYTSHPQYQYYQQPAGSQHLRRAVHFQGNTYHDPSGEQRSRMPEMVLQSDFRKVSGISSEVFRQIEAVEKDFDATTAANLEAVEKRGEMIIRLLDPRQLGRAGTEAGWKYLAGDGSHSVQFVEIIKRPGQTLGLYIREGDGFRCTDGVFISRIALESPVYNSGLLKVGDEILAVNLVDVRRMSLDDVVIIMSIPRRLVLTIRSRTCRSGVHPSVEMMTGRRAFGEEYRQPPVVVVKKDLGEEDNFVNDELSSNRDSENGHLLQARLKGLPAEIPPVAVSLSATDSMMFGDMIYNRPAMRLPQSARDDNWTQMKLRGNDFRTRPYGVVTRQPHSLQRQYPRTLENLSDQVHQYYSGYSSDVPMSRRAGNVQVTSASVHRPMIERGTSTRNRFWDELGTGSLRRGRLLRTESDNRIHPTASDYFLDQYARPLSRGSLRSQTPTSYLGLSQMHGMRQRRNDDLRQSLSTHGLSSIMRRRKITDGSVSDTEVDSITASRPHSISLRNRSLGRYPPSRGRTARDLFGNRSHSLPRTRTEPFADYRYSKTSPFRRHQRGQSVRFDRSFGYDDDSDGAVSAPELPDDTRAKRLLGRRGPSPGGYSSDEYRQWLRRAPSTSAIYETIRRTGRSSTLPSGLSSTSLYRIAHSAESLLDTIRMEQQKTLLADLYATRAAEKASPLPSLLAKRDYSSDSLAALKHGQRNRAHIRSHSLGLDYLRAIPNPTPVKASEHERMHLLTLNPREFFKYRYEKPSNTEITTEAITEGSANKANNGYNGIMWVHLLAGRGLRSVNAPPNNRDLYCVIECDRIHKARTVVRSGESSFDWDEVFELDIYETKEISFLLYSWDPQSRHKLCYKGIINLISLSLTETPVHSLALKMEPKGTLYVKMRYKDPSIIFQRAASASSLPSALFGVDLETVVNRENSGFNVPLLVKRCVEEIERRGLDLVGIYRLCGSAVRKKMLRDAFEKNAWLVDLSAEHVPDINHLEMTSQAIANSLLSSQNDSNIDFGGRFYRPPISDSTAKTSNQQRSSIFGTALKQRSSNNDMFNGSFDIFGRGEKSSPPFTSDNGCNSNKKDSASILIPGNYRQPVPRSAFSFPGDGKSGDFSDSFESNCSPLTRISNSGFGILPQKSGMRAIRAATFNQSLASTGNSNNTSTSSNGDNGDVDHVFYSSGSRSRSTSPSDSASSNSGNSPENNLSSWLSNLNLGTSVTSPDHLTASKPHISTALLPVATAASIPIAYSSAAATTSTALAELLPDPCLNSFFGDRRWQSPSFFCSGFDPHGDAVERAARLHRNAASYSEAKCTWSGQLTTRVHKNPIYSCKVFLGGVPWDITEAGLIEAFQNFGTIKVQWPGKEVRSMTTNPSQKAGYVYIIFESDKQVRALLSTCTHDFSNGGKWYFNISSRRMRCKEVQVIPWVLSDSNYVRCPSQRLDPNKTVFVGALHGMMNAEGLAQIMNDLFGGVVYVGIDTDKYKYPIGAARVTFSNTKSYMKAVAAGFIDIKCARFSKKASVTCMRFKLISLAFSLDSGGSLLRERDVFKLQHATRSSLLKDYIRELPEPLFTKALFDMMVDGLSVCLPDDPAGNAKLMFSILECLPKISRCTVLHLLDHLRLVVSHSDRNKMTPQAMAICFGPLFTCHSETESFKKPIEVFKFLLEIWPIRRGKLTIFVVQEILTCFVAGSASRSASNDSILNGKGTNVAPTSLTHESSGMNLPNTTTASHNNSSQMMKPNSDHLPLATLTPGPSPTAFSKVTQMPMTSTSDNITDVEASGNSSMQRNYQQGLQSQQTHYTNQHFLSQPQSHYSSQQQQHLHQQQQQQQQQQHSYSQSQYSQQQTQPQHTYSQQKQQHVLSQHEQQQNQQYSQTSHQQSGTSGVKKSVAWAAGTHSNSGSNNGTGHGNDETSQKQNNRNNFNDDSIR</sequence>
<feature type="domain" description="C2" evidence="8">
    <location>
        <begin position="758"/>
        <end position="882"/>
    </location>
</feature>
<evidence type="ECO:0000259" key="11">
    <source>
        <dbReference type="PROSITE" id="PS50238"/>
    </source>
</evidence>
<keyword evidence="2" id="KW-0343">GTPase activation</keyword>
<dbReference type="CDD" id="cd12725">
    <property type="entry name" value="RRM2_CPEB1"/>
    <property type="match status" value="1"/>
</dbReference>
<dbReference type="Pfam" id="PF16367">
    <property type="entry name" value="RRM_7"/>
    <property type="match status" value="1"/>
</dbReference>
<comment type="caution">
    <text evidence="12">The sequence shown here is derived from an EMBL/GenBank/DDBJ whole genome shotgun (WGS) entry which is preliminary data.</text>
</comment>
<dbReference type="Gene3D" id="1.10.555.10">
    <property type="entry name" value="Rho GTPase activation protein"/>
    <property type="match status" value="2"/>
</dbReference>
<dbReference type="SUPFAM" id="SSF49562">
    <property type="entry name" value="C2 domain (Calcium/lipid-binding domain, CaLB)"/>
    <property type="match status" value="1"/>
</dbReference>
<dbReference type="InterPro" id="IPR036034">
    <property type="entry name" value="PDZ_sf"/>
</dbReference>
<feature type="domain" description="Rho-GAP" evidence="11">
    <location>
        <begin position="1450"/>
        <end position="1672"/>
    </location>
</feature>
<feature type="compositionally biased region" description="Polar residues" evidence="7">
    <location>
        <begin position="446"/>
        <end position="457"/>
    </location>
</feature>
<dbReference type="SMART" id="SM00324">
    <property type="entry name" value="RhoGAP"/>
    <property type="match status" value="1"/>
</dbReference>
<feature type="compositionally biased region" description="Low complexity" evidence="7">
    <location>
        <begin position="1806"/>
        <end position="1879"/>
    </location>
</feature>
<dbReference type="Gene3D" id="2.30.42.10">
    <property type="match status" value="1"/>
</dbReference>
<dbReference type="PROSITE" id="PS50106">
    <property type="entry name" value="PDZ"/>
    <property type="match status" value="1"/>
</dbReference>
<protein>
    <submittedName>
        <fullName evidence="12">Rho GTPase-activating protein 100F-like protein</fullName>
    </submittedName>
</protein>
<dbReference type="Gene3D" id="2.60.40.150">
    <property type="entry name" value="C2 domain"/>
    <property type="match status" value="1"/>
</dbReference>
<keyword evidence="3" id="KW-0677">Repeat</keyword>
<dbReference type="CDD" id="cd00030">
    <property type="entry name" value="C2"/>
    <property type="match status" value="1"/>
</dbReference>
<dbReference type="InterPro" id="IPR035979">
    <property type="entry name" value="RBD_domain_sf"/>
</dbReference>
<evidence type="ECO:0000259" key="10">
    <source>
        <dbReference type="PROSITE" id="PS50106"/>
    </source>
</evidence>
<dbReference type="OrthoDB" id="120383at2759"/>
<proteinExistence type="inferred from homology"/>
<dbReference type="InterPro" id="IPR001478">
    <property type="entry name" value="PDZ"/>
</dbReference>
<dbReference type="InterPro" id="IPR035892">
    <property type="entry name" value="C2_domain_sf"/>
</dbReference>
<dbReference type="SUPFAM" id="SSF48350">
    <property type="entry name" value="GTPase activation domain, GAP"/>
    <property type="match status" value="2"/>
</dbReference>
<feature type="compositionally biased region" description="Polar residues" evidence="7">
    <location>
        <begin position="1913"/>
        <end position="1927"/>
    </location>
</feature>
<dbReference type="InterPro" id="IPR057459">
    <property type="entry name" value="SYDE1/2_C2"/>
</dbReference>
<dbReference type="GO" id="GO:0097060">
    <property type="term" value="C:synaptic membrane"/>
    <property type="evidence" value="ECO:0007669"/>
    <property type="project" value="TreeGrafter"/>
</dbReference>
<dbReference type="GO" id="GO:0005096">
    <property type="term" value="F:GTPase activator activity"/>
    <property type="evidence" value="ECO:0007669"/>
    <property type="project" value="UniProtKB-KW"/>
</dbReference>